<protein>
    <submittedName>
        <fullName evidence="1">Uncharacterized protein</fullName>
    </submittedName>
</protein>
<proteinExistence type="predicted"/>
<organism evidence="1 2">
    <name type="scientific">Alicyclobacillus mengziensis</name>
    <dbReference type="NCBI Taxonomy" id="2931921"/>
    <lineage>
        <taxon>Bacteria</taxon>
        <taxon>Bacillati</taxon>
        <taxon>Bacillota</taxon>
        <taxon>Bacilli</taxon>
        <taxon>Bacillales</taxon>
        <taxon>Alicyclobacillaceae</taxon>
        <taxon>Alicyclobacillus</taxon>
    </lineage>
</organism>
<evidence type="ECO:0000313" key="2">
    <source>
        <dbReference type="Proteomes" id="UP000663505"/>
    </source>
</evidence>
<dbReference type="Gene3D" id="2.130.10.10">
    <property type="entry name" value="YVTN repeat-like/Quinoprotein amine dehydrogenase"/>
    <property type="match status" value="1"/>
</dbReference>
<dbReference type="KEGG" id="afx:JZ786_23470"/>
<reference evidence="1 2" key="1">
    <citation type="submission" date="2021-02" db="EMBL/GenBank/DDBJ databases">
        <title>Alicyclobacillus curvatus sp. nov. and Alicyclobacillus mengziensis sp. nov., two acidophilic bacteria isolated from acid mine drainage.</title>
        <authorList>
            <person name="Huang Y."/>
        </authorList>
    </citation>
    <scope>NUCLEOTIDE SEQUENCE [LARGE SCALE GENOMIC DNA]</scope>
    <source>
        <strain evidence="1 2">S30H14</strain>
    </source>
</reference>
<dbReference type="EMBL" id="CP071182">
    <property type="protein sequence ID" value="QSO47311.1"/>
    <property type="molecule type" value="Genomic_DNA"/>
</dbReference>
<evidence type="ECO:0000313" key="1">
    <source>
        <dbReference type="EMBL" id="QSO47311.1"/>
    </source>
</evidence>
<dbReference type="AlphaFoldDB" id="A0A9X7Z7G5"/>
<dbReference type="Proteomes" id="UP000663505">
    <property type="component" value="Chromosome"/>
</dbReference>
<sequence length="327" mass="35743">MKKSSWTAIAIWGVLLTVGTSVAEGAVYHREVVTMKPAVRMVQKSINTLNPSHAIPAPGVQNTSLMGVSNDGNFLAYVTFSHELKITSVPAKTTQTVAFPSPIVYVKWIENRSVFVVTKSGGILTLYRYDLASGQKHEIHQFSGYQVQSIGFSPYTNDTYVIVGNGIDNAAYRFDTNGNFYDVYFHGMTPLHAAVGETNMTVYMESTAHTIVAQSEVTGSTTTVARNATLLAEMNNSIYFGSLSKRGITEIKKYANGATQKVVQFHSPQHSNDIFVDGEGHVFSINGDYITNQSTGQKWLIPKGSQVKCAESGIVLVEKNAFKIVAY</sequence>
<dbReference type="InterPro" id="IPR015943">
    <property type="entry name" value="WD40/YVTN_repeat-like_dom_sf"/>
</dbReference>
<keyword evidence="2" id="KW-1185">Reference proteome</keyword>
<dbReference type="SUPFAM" id="SSF63829">
    <property type="entry name" value="Calcium-dependent phosphotriesterase"/>
    <property type="match status" value="1"/>
</dbReference>
<accession>A0A9X7Z7G5</accession>
<dbReference type="RefSeq" id="WP_206656666.1">
    <property type="nucleotide sequence ID" value="NZ_CP071182.1"/>
</dbReference>
<name>A0A9X7Z7G5_9BACL</name>
<gene>
    <name evidence="1" type="ORF">JZ786_23470</name>
</gene>